<keyword evidence="1" id="KW-0805">Transcription regulation</keyword>
<sequence length="160" mass="18015">MINVHTMRQGLQRLSEISDWKFALGLHIRFANPTLLYQTYPQSWVDYYSENGLVFVDPAVQWAIAHTGICDWSDLADQDESNVLGQAAEFGLRYGKVISIGKESRSFGFFAHPSKEIGRAETEEARALIEELHEMTNGVALMSEKELAPLRELNLSLRGG</sequence>
<evidence type="ECO:0000313" key="5">
    <source>
        <dbReference type="EMBL" id="KFE35658.1"/>
    </source>
</evidence>
<protein>
    <submittedName>
        <fullName evidence="5">Autoinducer-binding domain-containing protein</fullName>
    </submittedName>
</protein>
<keyword evidence="3" id="KW-0804">Transcription</keyword>
<dbReference type="eggNOG" id="COG2197">
    <property type="taxonomic scope" value="Bacteria"/>
</dbReference>
<keyword evidence="6" id="KW-1185">Reference proteome</keyword>
<dbReference type="RefSeq" id="WP_038144838.1">
    <property type="nucleotide sequence ID" value="NZ_AQRC01000004.1"/>
</dbReference>
<proteinExistence type="predicted"/>
<evidence type="ECO:0000256" key="3">
    <source>
        <dbReference type="ARBA" id="ARBA00023163"/>
    </source>
</evidence>
<dbReference type="STRING" id="1317124.DW2_06838"/>
<dbReference type="AlphaFoldDB" id="A0A085TY61"/>
<gene>
    <name evidence="5" type="ORF">DW2_06838</name>
</gene>
<dbReference type="Proteomes" id="UP000028607">
    <property type="component" value="Unassembled WGS sequence"/>
</dbReference>
<evidence type="ECO:0000259" key="4">
    <source>
        <dbReference type="Pfam" id="PF03472"/>
    </source>
</evidence>
<dbReference type="Gene3D" id="3.30.450.80">
    <property type="entry name" value="Transcription factor LuxR-like, autoinducer-binding domain"/>
    <property type="match status" value="1"/>
</dbReference>
<dbReference type="PATRIC" id="fig|1317124.6.peg.1386"/>
<organism evidence="5 6">
    <name type="scientific">Thioclava atlantica</name>
    <dbReference type="NCBI Taxonomy" id="1317124"/>
    <lineage>
        <taxon>Bacteria</taxon>
        <taxon>Pseudomonadati</taxon>
        <taxon>Pseudomonadota</taxon>
        <taxon>Alphaproteobacteria</taxon>
        <taxon>Rhodobacterales</taxon>
        <taxon>Paracoccaceae</taxon>
        <taxon>Thioclava</taxon>
    </lineage>
</organism>
<dbReference type="InterPro" id="IPR036693">
    <property type="entry name" value="TF_LuxR_autoind-bd_dom_sf"/>
</dbReference>
<keyword evidence="2" id="KW-0238">DNA-binding</keyword>
<reference evidence="5 6" key="2">
    <citation type="journal article" date="2015" name="Antonie Van Leeuwenhoek">
        <title>Thioclava indica sp. nov., isolated from surface seawater of the Indian Ocean.</title>
        <authorList>
            <person name="Liu Y."/>
            <person name="Lai Q."/>
            <person name="Du J."/>
            <person name="Xu H."/>
            <person name="Jiang L."/>
            <person name="Shao Z."/>
        </authorList>
    </citation>
    <scope>NUCLEOTIDE SEQUENCE [LARGE SCALE GENOMIC DNA]</scope>
    <source>
        <strain evidence="5 6">13D2W-2</strain>
    </source>
</reference>
<dbReference type="EMBL" id="AQRC01000004">
    <property type="protein sequence ID" value="KFE35658.1"/>
    <property type="molecule type" value="Genomic_DNA"/>
</dbReference>
<evidence type="ECO:0000256" key="1">
    <source>
        <dbReference type="ARBA" id="ARBA00023015"/>
    </source>
</evidence>
<dbReference type="SUPFAM" id="SSF75516">
    <property type="entry name" value="Pheromone-binding domain of LuxR-like quorum-sensing transcription factors"/>
    <property type="match status" value="1"/>
</dbReference>
<dbReference type="OrthoDB" id="7826109at2"/>
<accession>A0A085TY61</accession>
<name>A0A085TY61_9RHOB</name>
<evidence type="ECO:0000256" key="2">
    <source>
        <dbReference type="ARBA" id="ARBA00023125"/>
    </source>
</evidence>
<evidence type="ECO:0000313" key="6">
    <source>
        <dbReference type="Proteomes" id="UP000028607"/>
    </source>
</evidence>
<dbReference type="Pfam" id="PF03472">
    <property type="entry name" value="Autoind_bind"/>
    <property type="match status" value="1"/>
</dbReference>
<comment type="caution">
    <text evidence="5">The sequence shown here is derived from an EMBL/GenBank/DDBJ whole genome shotgun (WGS) entry which is preliminary data.</text>
</comment>
<dbReference type="GO" id="GO:0003677">
    <property type="term" value="F:DNA binding"/>
    <property type="evidence" value="ECO:0007669"/>
    <property type="project" value="UniProtKB-KW"/>
</dbReference>
<dbReference type="InterPro" id="IPR005143">
    <property type="entry name" value="TF_LuxR_autoind-bd_dom"/>
</dbReference>
<reference evidence="6" key="1">
    <citation type="submission" date="2013-04" db="EMBL/GenBank/DDBJ databases">
        <title>Thioclava sp. 13D2W-2 Genome Sequencing.</title>
        <authorList>
            <person name="Lai Q."/>
            <person name="Li G."/>
            <person name="Shao Z."/>
        </authorList>
    </citation>
    <scope>NUCLEOTIDE SEQUENCE [LARGE SCALE GENOMIC DNA]</scope>
    <source>
        <strain evidence="6">13D2W-2</strain>
    </source>
</reference>
<feature type="domain" description="Transcription factor LuxR-like autoinducer-binding" evidence="4">
    <location>
        <begin position="33"/>
        <end position="132"/>
    </location>
</feature>